<comment type="caution">
    <text evidence="7">The sequence shown here is derived from an EMBL/GenBank/DDBJ whole genome shotgun (WGS) entry which is preliminary data.</text>
</comment>
<comment type="subunit">
    <text evidence="4">Component of the exocyst complex.</text>
</comment>
<dbReference type="InterPro" id="IPR029175">
    <property type="entry name" value="EXOC2/Sec5"/>
</dbReference>
<feature type="compositionally biased region" description="Basic and acidic residues" evidence="5">
    <location>
        <begin position="868"/>
        <end position="886"/>
    </location>
</feature>
<comment type="function">
    <text evidence="4">Component of the exocyst complex involved in the docking of exocytic vesicles with fusion sites on the plasma membrane.</text>
</comment>
<proteinExistence type="inferred from homology"/>
<gene>
    <name evidence="7" type="ORF">QCA50_013364</name>
</gene>
<evidence type="ECO:0000256" key="2">
    <source>
        <dbReference type="ARBA" id="ARBA00022448"/>
    </source>
</evidence>
<accession>A0AAW0G399</accession>
<evidence type="ECO:0000259" key="6">
    <source>
        <dbReference type="Pfam" id="PF15469"/>
    </source>
</evidence>
<organism evidence="7 8">
    <name type="scientific">Cerrena zonata</name>
    <dbReference type="NCBI Taxonomy" id="2478898"/>
    <lineage>
        <taxon>Eukaryota</taxon>
        <taxon>Fungi</taxon>
        <taxon>Dikarya</taxon>
        <taxon>Basidiomycota</taxon>
        <taxon>Agaricomycotina</taxon>
        <taxon>Agaricomycetes</taxon>
        <taxon>Polyporales</taxon>
        <taxon>Cerrenaceae</taxon>
        <taxon>Cerrena</taxon>
    </lineage>
</organism>
<protein>
    <recommendedName>
        <fullName evidence="4">Exocyst complex component SEC5</fullName>
    </recommendedName>
</protein>
<evidence type="ECO:0000256" key="1">
    <source>
        <dbReference type="ARBA" id="ARBA00010578"/>
    </source>
</evidence>
<dbReference type="AlphaFoldDB" id="A0AAW0G399"/>
<keyword evidence="4" id="KW-0653">Protein transport</keyword>
<sequence length="886" mass="98651">MSRLNFDIDDAALLKAYKLSSATPTKWEETEDDLDEVVIASPAGGLRESEADPLGLGAVVDLRNMDSETKTAVLISSKAFDPKAFLSVVHPNARYQDLSSGISRLRASIDSQSAAIRILVEENFDRFVAVKNSTDALYAEMREGLLAEQTEFGSKPLRDHLKLAAQKADQVFLPVLENATKAQKLRTTLGVFERSKFFFNLPGSLVEHIEANRYEAALRDYKKGKQQQPATQQQKRILDKVWATVEKVMGEMKSQLSAKLQEPSRSVEEQEKTLDILLELSTTEEPVWTYADAQHKAIMAQMRETYNNAVNVIKAVHDKSSPDIGSPDVLTGIISGQLKTCITAIETKQQDTVIAQAGGHVVWQAVSTMVKNVSEAMMAHLPNFWRISKSFIDGKYRKDSRSRRSPTQCRTMALDVVKLYISLLSEFFLFSDKAVMTPPGSSSNTTPPLLPKDSNALTTAHHLMKILGEIQESVTEINGMEISNDASSSLKSLLESARWKFEDILIHASLRDANMLYTLESWIGSTTDAYTTVYLSQMRTFQRHITTCAFKIAGGVDLAPSAISSSRSTKQHPIPPEFTGKITKAFLDSLYAVLDGLVHLASDESSVTSVKQTVPQTISVTGANPLALLDLENAEIRLLLVVSNFGHLRNVLIPSMVGELEGAFGINVEADKQTLMTVVQELDKTLFESYIKPKSTVLMGIVRNGILDPQMDWYATPQPKEIRPYVYELLMYLVGVHAQVTSAAAPLLERTLNALVEDIAEEALRCFRQVKRFGMGGMLRATLEIEFMHQTLSRYVTTSAAKTLSDLYNKISQAYSRKPGDENLQVHLDGVKKTLAETRRATGIAFLCFRQTKERSKDKSSSTSTGTRAKERERERERTRDKDRRN</sequence>
<dbReference type="GO" id="GO:0015031">
    <property type="term" value="P:protein transport"/>
    <property type="evidence" value="ECO:0007669"/>
    <property type="project" value="UniProtKB-KW"/>
</dbReference>
<evidence type="ECO:0000256" key="3">
    <source>
        <dbReference type="ARBA" id="ARBA00022483"/>
    </source>
</evidence>
<feature type="region of interest" description="Disordered" evidence="5">
    <location>
        <begin position="852"/>
        <end position="886"/>
    </location>
</feature>
<dbReference type="PANTHER" id="PTHR13043">
    <property type="entry name" value="EXOCYST COMPLEX COMPONENT SEC5"/>
    <property type="match status" value="1"/>
</dbReference>
<dbReference type="EMBL" id="JASBNA010000030">
    <property type="protein sequence ID" value="KAK7683530.1"/>
    <property type="molecule type" value="Genomic_DNA"/>
</dbReference>
<comment type="similarity">
    <text evidence="1 4">Belongs to the SEC5 family.</text>
</comment>
<dbReference type="GO" id="GO:0006887">
    <property type="term" value="P:exocytosis"/>
    <property type="evidence" value="ECO:0007669"/>
    <property type="project" value="UniProtKB-KW"/>
</dbReference>
<evidence type="ECO:0000313" key="8">
    <source>
        <dbReference type="Proteomes" id="UP001385951"/>
    </source>
</evidence>
<keyword evidence="3 4" id="KW-0268">Exocytosis</keyword>
<feature type="domain" description="Exocyst complex component EXOC2/Sec5 N-terminal" evidence="6">
    <location>
        <begin position="52"/>
        <end position="849"/>
    </location>
</feature>
<dbReference type="Pfam" id="PF15469">
    <property type="entry name" value="Sec5"/>
    <property type="match status" value="1"/>
</dbReference>
<dbReference type="Proteomes" id="UP001385951">
    <property type="component" value="Unassembled WGS sequence"/>
</dbReference>
<keyword evidence="2 4" id="KW-0813">Transport</keyword>
<evidence type="ECO:0000313" key="7">
    <source>
        <dbReference type="EMBL" id="KAK7683530.1"/>
    </source>
</evidence>
<dbReference type="GO" id="GO:0006893">
    <property type="term" value="P:Golgi to plasma membrane transport"/>
    <property type="evidence" value="ECO:0007669"/>
    <property type="project" value="UniProtKB-UniRule"/>
</dbReference>
<name>A0AAW0G399_9APHY</name>
<evidence type="ECO:0000256" key="5">
    <source>
        <dbReference type="SAM" id="MobiDB-lite"/>
    </source>
</evidence>
<reference evidence="7 8" key="1">
    <citation type="submission" date="2022-09" db="EMBL/GenBank/DDBJ databases">
        <authorList>
            <person name="Palmer J.M."/>
        </authorList>
    </citation>
    <scope>NUCLEOTIDE SEQUENCE [LARGE SCALE GENOMIC DNA]</scope>
    <source>
        <strain evidence="7 8">DSM 7382</strain>
    </source>
</reference>
<dbReference type="GO" id="GO:0000145">
    <property type="term" value="C:exocyst"/>
    <property type="evidence" value="ECO:0007669"/>
    <property type="project" value="UniProtKB-UniRule"/>
</dbReference>
<keyword evidence="8" id="KW-1185">Reference proteome</keyword>
<dbReference type="InterPro" id="IPR039481">
    <property type="entry name" value="EXOC2/Sec5_N_dom"/>
</dbReference>
<dbReference type="PANTHER" id="PTHR13043:SF1">
    <property type="entry name" value="EXOCYST COMPLEX COMPONENT 2"/>
    <property type="match status" value="1"/>
</dbReference>
<evidence type="ECO:0000256" key="4">
    <source>
        <dbReference type="RuleBase" id="RU365069"/>
    </source>
</evidence>